<organism evidence="1 2">
    <name type="scientific">Belliella kenyensis</name>
    <dbReference type="NCBI Taxonomy" id="1472724"/>
    <lineage>
        <taxon>Bacteria</taxon>
        <taxon>Pseudomonadati</taxon>
        <taxon>Bacteroidota</taxon>
        <taxon>Cytophagia</taxon>
        <taxon>Cytophagales</taxon>
        <taxon>Cyclobacteriaceae</taxon>
        <taxon>Belliella</taxon>
    </lineage>
</organism>
<reference evidence="2" key="1">
    <citation type="journal article" date="2019" name="Int. J. Syst. Evol. Microbiol.">
        <title>The Global Catalogue of Microorganisms (GCM) 10K type strain sequencing project: providing services to taxonomists for standard genome sequencing and annotation.</title>
        <authorList>
            <consortium name="The Broad Institute Genomics Platform"/>
            <consortium name="The Broad Institute Genome Sequencing Center for Infectious Disease"/>
            <person name="Wu L."/>
            <person name="Ma J."/>
        </authorList>
    </citation>
    <scope>NUCLEOTIDE SEQUENCE [LARGE SCALE GENOMIC DNA]</scope>
    <source>
        <strain evidence="2">CECT 8551</strain>
    </source>
</reference>
<evidence type="ECO:0000313" key="1">
    <source>
        <dbReference type="EMBL" id="MFC3975379.1"/>
    </source>
</evidence>
<keyword evidence="2" id="KW-1185">Reference proteome</keyword>
<sequence>MSEKKVVIIIPLENSCSSCSQMTLNELVGMEEKFRKDVLLVFTARSEKLIQETLSDLNLNSFQIEKDLKYESWKMGLVDNNPRFYLIKSNSLMRSEGITFQNIADQMPKIINFLNEY</sequence>
<dbReference type="Proteomes" id="UP001595766">
    <property type="component" value="Unassembled WGS sequence"/>
</dbReference>
<accession>A0ABV8EIG0</accession>
<proteinExistence type="predicted"/>
<evidence type="ECO:0000313" key="2">
    <source>
        <dbReference type="Proteomes" id="UP001595766"/>
    </source>
</evidence>
<name>A0ABV8EIG0_9BACT</name>
<dbReference type="RefSeq" id="WP_241295387.1">
    <property type="nucleotide sequence ID" value="NZ_JAKZGR010000009.1"/>
</dbReference>
<protein>
    <submittedName>
        <fullName evidence="1">Uncharacterized protein</fullName>
    </submittedName>
</protein>
<comment type="caution">
    <text evidence="1">The sequence shown here is derived from an EMBL/GenBank/DDBJ whole genome shotgun (WGS) entry which is preliminary data.</text>
</comment>
<dbReference type="EMBL" id="JBHSAV010000005">
    <property type="protein sequence ID" value="MFC3975379.1"/>
    <property type="molecule type" value="Genomic_DNA"/>
</dbReference>
<gene>
    <name evidence="1" type="ORF">ACFOUP_03225</name>
</gene>
<dbReference type="Gene3D" id="3.40.30.10">
    <property type="entry name" value="Glutaredoxin"/>
    <property type="match status" value="1"/>
</dbReference>